<proteinExistence type="predicted"/>
<accession>A0A448X1T4</accession>
<keyword evidence="3" id="KW-1185">Reference proteome</keyword>
<comment type="caution">
    <text evidence="2">The sequence shown here is derived from an EMBL/GenBank/DDBJ whole genome shotgun (WGS) entry which is preliminary data.</text>
</comment>
<feature type="compositionally biased region" description="Polar residues" evidence="1">
    <location>
        <begin position="339"/>
        <end position="354"/>
    </location>
</feature>
<dbReference type="Proteomes" id="UP000784294">
    <property type="component" value="Unassembled WGS sequence"/>
</dbReference>
<feature type="region of interest" description="Disordered" evidence="1">
    <location>
        <begin position="322"/>
        <end position="354"/>
    </location>
</feature>
<protein>
    <submittedName>
        <fullName evidence="2">Uncharacterized protein</fullName>
    </submittedName>
</protein>
<feature type="region of interest" description="Disordered" evidence="1">
    <location>
        <begin position="30"/>
        <end position="56"/>
    </location>
</feature>
<dbReference type="AlphaFoldDB" id="A0A448X1T4"/>
<reference evidence="2" key="1">
    <citation type="submission" date="2018-11" db="EMBL/GenBank/DDBJ databases">
        <authorList>
            <consortium name="Pathogen Informatics"/>
        </authorList>
    </citation>
    <scope>NUCLEOTIDE SEQUENCE</scope>
</reference>
<dbReference type="EMBL" id="CAAALY010075999">
    <property type="protein sequence ID" value="VEL25744.1"/>
    <property type="molecule type" value="Genomic_DNA"/>
</dbReference>
<gene>
    <name evidence="2" type="ORF">PXEA_LOCUS19184</name>
</gene>
<evidence type="ECO:0000313" key="2">
    <source>
        <dbReference type="EMBL" id="VEL25744.1"/>
    </source>
</evidence>
<organism evidence="2 3">
    <name type="scientific">Protopolystoma xenopodis</name>
    <dbReference type="NCBI Taxonomy" id="117903"/>
    <lineage>
        <taxon>Eukaryota</taxon>
        <taxon>Metazoa</taxon>
        <taxon>Spiralia</taxon>
        <taxon>Lophotrochozoa</taxon>
        <taxon>Platyhelminthes</taxon>
        <taxon>Monogenea</taxon>
        <taxon>Polyopisthocotylea</taxon>
        <taxon>Polystomatidea</taxon>
        <taxon>Polystomatidae</taxon>
        <taxon>Protopolystoma</taxon>
    </lineage>
</organism>
<evidence type="ECO:0000313" key="3">
    <source>
        <dbReference type="Proteomes" id="UP000784294"/>
    </source>
</evidence>
<sequence length="354" mass="38989">MSSQYRQSPARTNLFTHWLHSSEAPLATSNINDTSSNFNGRRNSNGSQTSSPLLLSPNSQPVDLPCPVCRRVWRLHGAPGKLIPRLPVSCLHLVLLDYLHCWQQTLSIRFSQAIATDVDTTDDENSDSISPSISLLEVDLSDAPAASPLPSSPILGADDSEADLDTSFGSERYQSSTNSPLLRTFWTRRFRIASPYHSRPPSLEGKVSLGRSLDSPQPVAVGVLGHPFKFLKNSSTGPSNSVISRGDVTLSSQQPCLSEVLLNHQLDLLNSLTQGSLRHEHEPTYLSACLLRIADIFHQHLKRLDARLDHPDLEWRHFSSGQQVLHRLPSPPPPETDGEINSQPRTSLNGLEVA</sequence>
<evidence type="ECO:0000256" key="1">
    <source>
        <dbReference type="SAM" id="MobiDB-lite"/>
    </source>
</evidence>
<feature type="compositionally biased region" description="Low complexity" evidence="1">
    <location>
        <begin position="35"/>
        <end position="56"/>
    </location>
</feature>
<feature type="region of interest" description="Disordered" evidence="1">
    <location>
        <begin position="147"/>
        <end position="175"/>
    </location>
</feature>
<name>A0A448X1T4_9PLAT</name>